<dbReference type="EMBL" id="CABPRJ010000481">
    <property type="protein sequence ID" value="VVC28549.1"/>
    <property type="molecule type" value="Genomic_DNA"/>
</dbReference>
<dbReference type="AlphaFoldDB" id="A0A5E4MAQ3"/>
<keyword evidence="2" id="KW-0812">Transmembrane</keyword>
<dbReference type="Pfam" id="PF01459">
    <property type="entry name" value="Porin_3"/>
    <property type="match status" value="1"/>
</dbReference>
<keyword evidence="2" id="KW-0472">Membrane</keyword>
<proteinExistence type="predicted"/>
<dbReference type="Proteomes" id="UP000325440">
    <property type="component" value="Unassembled WGS sequence"/>
</dbReference>
<organism evidence="4 5">
    <name type="scientific">Cinara cedri</name>
    <dbReference type="NCBI Taxonomy" id="506608"/>
    <lineage>
        <taxon>Eukaryota</taxon>
        <taxon>Metazoa</taxon>
        <taxon>Ecdysozoa</taxon>
        <taxon>Arthropoda</taxon>
        <taxon>Hexapoda</taxon>
        <taxon>Insecta</taxon>
        <taxon>Pterygota</taxon>
        <taxon>Neoptera</taxon>
        <taxon>Paraneoptera</taxon>
        <taxon>Hemiptera</taxon>
        <taxon>Sternorrhyncha</taxon>
        <taxon>Aphidomorpha</taxon>
        <taxon>Aphidoidea</taxon>
        <taxon>Aphididae</taxon>
        <taxon>Lachninae</taxon>
        <taxon>Cinara</taxon>
    </lineage>
</organism>
<keyword evidence="3" id="KW-0496">Mitochondrion</keyword>
<dbReference type="Gene3D" id="2.40.160.10">
    <property type="entry name" value="Porin"/>
    <property type="match status" value="1"/>
</dbReference>
<accession>A0A5E4MAQ3</accession>
<dbReference type="GO" id="GO:0005741">
    <property type="term" value="C:mitochondrial outer membrane"/>
    <property type="evidence" value="ECO:0007669"/>
    <property type="project" value="UniProtKB-SubCell"/>
</dbReference>
<evidence type="ECO:0000256" key="2">
    <source>
        <dbReference type="ARBA" id="ARBA00022452"/>
    </source>
</evidence>
<keyword evidence="2" id="KW-1134">Transmembrane beta strand</keyword>
<evidence type="ECO:0000256" key="3">
    <source>
        <dbReference type="ARBA" id="ARBA00022787"/>
    </source>
</evidence>
<evidence type="ECO:0000313" key="5">
    <source>
        <dbReference type="Proteomes" id="UP000325440"/>
    </source>
</evidence>
<sequence length="325" mass="36840">MDVKASLGQRKCPNYTKAVFINTILHPRVFTGLTGTLHFNSTTHFFDKNLLAYRMFSSINPNRNKFDFGFTSTKINNAPEKSGDHSGHSGSGKVSHWNGSTLEMEMDQMGKISSKVRYNVFGNLWTQINTNVLANWSKTQIIPATGLVEWVDDKFNIQVSTNKTTNESNEREFKMNFMRQLSDHWMLGGQCTFAAEQKPSLCWLPRVLKGYEGMLGYQKGPMTYVATLDHSLSAALRVMARINSNITACVEVKHDLRENKSKSMWSHRIVMTDKVEVKGQIDTDGTITGSVFWNFMKNFTVSLSTKLNRYMNDFGMGVELSYTAN</sequence>
<dbReference type="InterPro" id="IPR023614">
    <property type="entry name" value="Porin_dom_sf"/>
</dbReference>
<keyword evidence="5" id="KW-1185">Reference proteome</keyword>
<keyword evidence="3" id="KW-1000">Mitochondrion outer membrane</keyword>
<name>A0A5E4MAQ3_9HEMI</name>
<evidence type="ECO:0000313" key="4">
    <source>
        <dbReference type="EMBL" id="VVC28549.1"/>
    </source>
</evidence>
<reference evidence="4 5" key="1">
    <citation type="submission" date="2019-08" db="EMBL/GenBank/DDBJ databases">
        <authorList>
            <person name="Alioto T."/>
            <person name="Alioto T."/>
            <person name="Gomez Garrido J."/>
        </authorList>
    </citation>
    <scope>NUCLEOTIDE SEQUENCE [LARGE SCALE GENOMIC DNA]</scope>
</reference>
<dbReference type="InterPro" id="IPR027246">
    <property type="entry name" value="Porin_Euk/Tom40"/>
</dbReference>
<comment type="subcellular location">
    <subcellularLocation>
        <location evidence="1">Mitochondrion outer membrane</location>
    </subcellularLocation>
</comment>
<gene>
    <name evidence="4" type="ORF">CINCED_3A019287</name>
</gene>
<evidence type="ECO:0000256" key="1">
    <source>
        <dbReference type="ARBA" id="ARBA00004294"/>
    </source>
</evidence>
<dbReference type="GO" id="GO:0055085">
    <property type="term" value="P:transmembrane transport"/>
    <property type="evidence" value="ECO:0007669"/>
    <property type="project" value="InterPro"/>
</dbReference>
<protein>
    <submittedName>
        <fullName evidence="4">Eukaryotic porin/Tom40</fullName>
    </submittedName>
</protein>